<name>A0ABV1R292_9HYPH</name>
<dbReference type="InterPro" id="IPR035093">
    <property type="entry name" value="RelE/ParE_toxin_dom_sf"/>
</dbReference>
<reference evidence="3" key="1">
    <citation type="submission" date="2024-06" db="EMBL/GenBank/DDBJ databases">
        <authorList>
            <person name="Campbell A.G."/>
        </authorList>
    </citation>
    <scope>NUCLEOTIDE SEQUENCE</scope>
    <source>
        <strain evidence="3">EM17</strain>
    </source>
</reference>
<accession>A0ABV1R292</accession>
<proteinExistence type="inferred from homology"/>
<gene>
    <name evidence="3" type="ORF">ABS770_11850</name>
</gene>
<evidence type="ECO:0000256" key="1">
    <source>
        <dbReference type="ARBA" id="ARBA00006226"/>
    </source>
</evidence>
<dbReference type="Proteomes" id="UP001432995">
    <property type="component" value="Unassembled WGS sequence"/>
</dbReference>
<keyword evidence="2" id="KW-1277">Toxin-antitoxin system</keyword>
<evidence type="ECO:0000313" key="3">
    <source>
        <dbReference type="EMBL" id="MER2288954.1"/>
    </source>
</evidence>
<comment type="similarity">
    <text evidence="1">Belongs to the RelE toxin family.</text>
</comment>
<dbReference type="PANTHER" id="PTHR35601:SF1">
    <property type="entry name" value="TOXIN RELE"/>
    <property type="match status" value="1"/>
</dbReference>
<dbReference type="Gene3D" id="3.30.2310.20">
    <property type="entry name" value="RelE-like"/>
    <property type="match status" value="1"/>
</dbReference>
<comment type="caution">
    <text evidence="3">The sequence shown here is derived from an EMBL/GenBank/DDBJ whole genome shotgun (WGS) entry which is preliminary data.</text>
</comment>
<dbReference type="Pfam" id="PF05016">
    <property type="entry name" value="ParE_toxin"/>
    <property type="match status" value="1"/>
</dbReference>
<evidence type="ECO:0000313" key="4">
    <source>
        <dbReference type="Proteomes" id="UP001432995"/>
    </source>
</evidence>
<sequence length="95" mass="11012">MNYELLFLPSALKEWRKLGDTVRQQFKAKLAERLASQHVPADRLHGAEFKDCYKIKLRASGYRLVYRVSEAAITVTVVAVGKRSRDDVYRTARKR</sequence>
<dbReference type="SUPFAM" id="SSF143011">
    <property type="entry name" value="RelE-like"/>
    <property type="match status" value="1"/>
</dbReference>
<dbReference type="RefSeq" id="WP_350378307.1">
    <property type="nucleotide sequence ID" value="NZ_JBELQD010000010.1"/>
</dbReference>
<keyword evidence="4" id="KW-1185">Reference proteome</keyword>
<dbReference type="PANTHER" id="PTHR35601">
    <property type="entry name" value="TOXIN RELE"/>
    <property type="match status" value="1"/>
</dbReference>
<organism evidence="3 4">
    <name type="scientific">Methylobacterium brachiatum</name>
    <dbReference type="NCBI Taxonomy" id="269660"/>
    <lineage>
        <taxon>Bacteria</taxon>
        <taxon>Pseudomonadati</taxon>
        <taxon>Pseudomonadota</taxon>
        <taxon>Alphaproteobacteria</taxon>
        <taxon>Hyphomicrobiales</taxon>
        <taxon>Methylobacteriaceae</taxon>
        <taxon>Methylobacterium</taxon>
    </lineage>
</organism>
<evidence type="ECO:0000256" key="2">
    <source>
        <dbReference type="ARBA" id="ARBA00022649"/>
    </source>
</evidence>
<dbReference type="InterPro" id="IPR007712">
    <property type="entry name" value="RelE/ParE_toxin"/>
</dbReference>
<dbReference type="NCBIfam" id="TIGR02385">
    <property type="entry name" value="RelE_StbE"/>
    <property type="match status" value="1"/>
</dbReference>
<dbReference type="EMBL" id="JBELQD010000010">
    <property type="protein sequence ID" value="MER2288954.1"/>
    <property type="molecule type" value="Genomic_DNA"/>
</dbReference>
<protein>
    <submittedName>
        <fullName evidence="3">Type II toxin-antitoxin system RelE/ParE family toxin</fullName>
    </submittedName>
</protein>